<sequence length="329" mass="36997">MKCLIHLFRSIKTNSILGLLAITSFTALQSVAQTKQLRDVQHQYNLNPNSSLLSRVTDTPDDVLKKFRDAGMAPTEHHLTDEEIAIISDAFDALPLLHQRVLKQHLKSISFLDNMPNTALTSPVTRDEDINLYHITFRSGILHQTISEWVTEKERTCFAGGDSTVSVSIQAGGLHALTYVMLHEGTHVVDGSLHLISADTVSGKAQRNVFTANFSKDVWKNINSYDWLVRDSIVLQSRFRPGGRLFLLTEAASVYAGLAQTPFVSLYSTASWHEDLAELLTIYHLTHVLRQPFRFVVKQNGKEVYSFEPMGNTLIKKRTGLLQRFYGLS</sequence>
<organism evidence="1 2">
    <name type="scientific">Chitinophaga pinensis (strain ATCC 43595 / DSM 2588 / LMG 13176 / NBRC 15968 / NCIMB 11800 / UQM 2034)</name>
    <dbReference type="NCBI Taxonomy" id="485918"/>
    <lineage>
        <taxon>Bacteria</taxon>
        <taxon>Pseudomonadati</taxon>
        <taxon>Bacteroidota</taxon>
        <taxon>Chitinophagia</taxon>
        <taxon>Chitinophagales</taxon>
        <taxon>Chitinophagaceae</taxon>
        <taxon>Chitinophaga</taxon>
    </lineage>
</organism>
<reference evidence="1 2" key="2">
    <citation type="journal article" date="2010" name="Stand. Genomic Sci.">
        <title>Complete genome sequence of Chitinophaga pinensis type strain (UQM 2034).</title>
        <authorList>
            <person name="Glavina Del Rio T."/>
            <person name="Abt B."/>
            <person name="Spring S."/>
            <person name="Lapidus A."/>
            <person name="Nolan M."/>
            <person name="Tice H."/>
            <person name="Copeland A."/>
            <person name="Cheng J.F."/>
            <person name="Chen F."/>
            <person name="Bruce D."/>
            <person name="Goodwin L."/>
            <person name="Pitluck S."/>
            <person name="Ivanova N."/>
            <person name="Mavromatis K."/>
            <person name="Mikhailova N."/>
            <person name="Pati A."/>
            <person name="Chen A."/>
            <person name="Palaniappan K."/>
            <person name="Land M."/>
            <person name="Hauser L."/>
            <person name="Chang Y.J."/>
            <person name="Jeffries C.D."/>
            <person name="Chain P."/>
            <person name="Saunders E."/>
            <person name="Detter J.C."/>
            <person name="Brettin T."/>
            <person name="Rohde M."/>
            <person name="Goker M."/>
            <person name="Bristow J."/>
            <person name="Eisen J.A."/>
            <person name="Markowitz V."/>
            <person name="Hugenholtz P."/>
            <person name="Kyrpides N.C."/>
            <person name="Klenk H.P."/>
            <person name="Lucas S."/>
        </authorList>
    </citation>
    <scope>NUCLEOTIDE SEQUENCE [LARGE SCALE GENOMIC DNA]</scope>
    <source>
        <strain evidence="2">ATCC 43595 / DSM 2588 / LMG 13176 / NBRC 15968 / NCIMB 11800 / UQM 2034</strain>
    </source>
</reference>
<evidence type="ECO:0000313" key="1">
    <source>
        <dbReference type="EMBL" id="ACU64041.1"/>
    </source>
</evidence>
<proteinExistence type="predicted"/>
<protein>
    <submittedName>
        <fullName evidence="1">Secreted protein</fullName>
    </submittedName>
</protein>
<gene>
    <name evidence="1" type="ordered locus">Cpin_6637</name>
</gene>
<dbReference type="KEGG" id="cpi:Cpin_6637"/>
<reference evidence="2" key="1">
    <citation type="submission" date="2009-08" db="EMBL/GenBank/DDBJ databases">
        <title>The complete genome of Chitinophaga pinensis DSM 2588.</title>
        <authorList>
            <consortium name="US DOE Joint Genome Institute (JGI-PGF)"/>
            <person name="Lucas S."/>
            <person name="Copeland A."/>
            <person name="Lapidus A."/>
            <person name="Glavina del Rio T."/>
            <person name="Dalin E."/>
            <person name="Tice H."/>
            <person name="Bruce D."/>
            <person name="Goodwin L."/>
            <person name="Pitluck S."/>
            <person name="Kyrpides N."/>
            <person name="Mavromatis K."/>
            <person name="Ivanova N."/>
            <person name="Mikhailova N."/>
            <person name="Sims D."/>
            <person name="Meinche L."/>
            <person name="Brettin T."/>
            <person name="Detter J.C."/>
            <person name="Han C."/>
            <person name="Larimer F."/>
            <person name="Land M."/>
            <person name="Hauser L."/>
            <person name="Markowitz V."/>
            <person name="Cheng J.-F."/>
            <person name="Hugenholtz P."/>
            <person name="Woyke T."/>
            <person name="Wu D."/>
            <person name="Spring S."/>
            <person name="Klenk H.-P."/>
            <person name="Eisen J.A."/>
        </authorList>
    </citation>
    <scope>NUCLEOTIDE SEQUENCE [LARGE SCALE GENOMIC DNA]</scope>
    <source>
        <strain evidence="2">ATCC 43595 / DSM 2588 / LMG 13176 / NBRC 15968 / NCIMB 11800 / UQM 2034</strain>
    </source>
</reference>
<dbReference type="EMBL" id="CP001699">
    <property type="protein sequence ID" value="ACU64041.1"/>
    <property type="molecule type" value="Genomic_DNA"/>
</dbReference>
<dbReference type="RefSeq" id="WP_012794204.1">
    <property type="nucleotide sequence ID" value="NC_013132.1"/>
</dbReference>
<name>A0A979GZL9_CHIPD</name>
<evidence type="ECO:0000313" key="2">
    <source>
        <dbReference type="Proteomes" id="UP000002215"/>
    </source>
</evidence>
<accession>A0A979GZL9</accession>
<dbReference type="Proteomes" id="UP000002215">
    <property type="component" value="Chromosome"/>
</dbReference>
<dbReference type="AlphaFoldDB" id="A0A979GZL9"/>